<dbReference type="Pfam" id="PF17955">
    <property type="entry name" value="Cas6b_N"/>
    <property type="match status" value="1"/>
</dbReference>
<dbReference type="AlphaFoldDB" id="I3IHL5"/>
<keyword evidence="4" id="KW-1185">Reference proteome</keyword>
<dbReference type="InterPro" id="IPR041528">
    <property type="entry name" value="Cas6b_N"/>
</dbReference>
<name>I3IHL5_9BACT</name>
<proteinExistence type="predicted"/>
<evidence type="ECO:0000313" key="3">
    <source>
        <dbReference type="EMBL" id="GAB61210.1"/>
    </source>
</evidence>
<dbReference type="Pfam" id="PF17262">
    <property type="entry name" value="Cas6b_C"/>
    <property type="match status" value="1"/>
</dbReference>
<dbReference type="InterPro" id="IPR020209">
    <property type="entry name" value="Cas6b_C"/>
</dbReference>
<evidence type="ECO:0008006" key="5">
    <source>
        <dbReference type="Google" id="ProtNLM"/>
    </source>
</evidence>
<protein>
    <recommendedName>
        <fullName evidence="5">DNA repair protein</fullName>
    </recommendedName>
</protein>
<organism evidence="3 4">
    <name type="scientific">Candidatus Jettenia caeni</name>
    <dbReference type="NCBI Taxonomy" id="247490"/>
    <lineage>
        <taxon>Bacteria</taxon>
        <taxon>Pseudomonadati</taxon>
        <taxon>Planctomycetota</taxon>
        <taxon>Candidatus Brocadiia</taxon>
        <taxon>Candidatus Brocadiales</taxon>
        <taxon>Candidatus Brocadiaceae</taxon>
        <taxon>Candidatus Jettenia</taxon>
    </lineage>
</organism>
<comment type="caution">
    <text evidence="3">The sequence shown here is derived from an EMBL/GenBank/DDBJ whole genome shotgun (WGS) entry which is preliminary data.</text>
</comment>
<sequence>MIHNIITNNLLKEVLSCTASLYFDKPEATSDFQSKDLRGAIAGLYPNEILLHQHSEDGTVKYSYPFVQYKNVHRTCMLVGIENGAKLISNLNLVGETIELSCEKYRVLKKDISLQESLYGIIKTTCSYSFLTPWLALNEKNYEQYQKLEGWTKKKEFLEKILIGNIISMSKGLGYTVPEPIKVSIIKLREVQTSLKGTPMLGFLGTFSVNFEIPDYWGIGKSVSRGFGTVVSTVSVRSIKKS</sequence>
<dbReference type="OrthoDB" id="656505at2"/>
<dbReference type="Proteomes" id="UP000002985">
    <property type="component" value="Unassembled WGS sequence"/>
</dbReference>
<feature type="domain" description="Cas6b N-terminal" evidence="2">
    <location>
        <begin position="19"/>
        <end position="115"/>
    </location>
</feature>
<feature type="domain" description="Cas6b C-terminal" evidence="1">
    <location>
        <begin position="121"/>
        <end position="232"/>
    </location>
</feature>
<evidence type="ECO:0000313" key="4">
    <source>
        <dbReference type="Proteomes" id="UP000002985"/>
    </source>
</evidence>
<dbReference type="STRING" id="247490.KSU1_B0353"/>
<dbReference type="eggNOG" id="ENOG502ZF8I">
    <property type="taxonomic scope" value="Bacteria"/>
</dbReference>
<evidence type="ECO:0000259" key="1">
    <source>
        <dbReference type="Pfam" id="PF17262"/>
    </source>
</evidence>
<accession>I3IHL5</accession>
<gene>
    <name evidence="3" type="ORF">KSU1_B0353</name>
</gene>
<reference evidence="3 4" key="1">
    <citation type="journal article" date="2012" name="FEBS Lett.">
        <title>Anammox organism KSU-1 expresses a NirK-type copper-containing nitrite reductase instead of a NirS-type with cytochrome cd1.</title>
        <authorList>
            <person name="Hira D."/>
            <person name="Toh H."/>
            <person name="Migita C.T."/>
            <person name="Okubo H."/>
            <person name="Nishiyama T."/>
            <person name="Hattori M."/>
            <person name="Furukawa K."/>
            <person name="Fujii T."/>
        </authorList>
    </citation>
    <scope>NUCLEOTIDE SEQUENCE [LARGE SCALE GENOMIC DNA]</scope>
</reference>
<evidence type="ECO:0000259" key="2">
    <source>
        <dbReference type="Pfam" id="PF17955"/>
    </source>
</evidence>
<dbReference type="EMBL" id="BAFH01000002">
    <property type="protein sequence ID" value="GAB61210.1"/>
    <property type="molecule type" value="Genomic_DNA"/>
</dbReference>